<feature type="coiled-coil region" evidence="1">
    <location>
        <begin position="28"/>
        <end position="55"/>
    </location>
</feature>
<evidence type="ECO:0000256" key="1">
    <source>
        <dbReference type="SAM" id="Coils"/>
    </source>
</evidence>
<sequence>MWFLSVTAMSLAAPSVWAQETGISRAEFEAVIERLTALEEENAALKALVAADDAEDGATLAENNSNDLVGTSAEYNFRMLDHTVLTNTRQRYQLEALKDNVLDKNLTLGGQITGLVNYQNANENSKFGWLMRHPTSANQIGENSSEAVVHSVNINMTAKLTEDLTGYVELLYNPEQSFAANSTITGLPRNNVSVSRAYILWGNLNKSPVYASLGKMDIPFGWNDTVSPFTNSTNWHSFAGLAYGGLLGYATDHWHLRAMAIQGGAQFRNANAPVDGTNVPSRLNNFAFDANYTAALEHDASLNIGASYQYGSSYCQQYMDTPDTAHTTPVFIPGVTRNQSPQGVVHFNPCEDNVDTAAVYAVYQGARTMLAAEYAETLEVWPGTYNPYMPQFAAAKNQTFTLGGKYAADVGLAEMLDLSAEFSRYRAGPSGSPWEKQDQLVFGASYFLTPSVNLFSEAVLVKGWVPLNFLSGGNPGSLVGTSWSSQSSRNEILAIGVKAGL</sequence>
<dbReference type="SUPFAM" id="SSF56935">
    <property type="entry name" value="Porins"/>
    <property type="match status" value="1"/>
</dbReference>
<dbReference type="EMBL" id="LAZR01000019">
    <property type="protein sequence ID" value="KKO05427.1"/>
    <property type="molecule type" value="Genomic_DNA"/>
</dbReference>
<proteinExistence type="predicted"/>
<accession>A0A0F9Y0U0</accession>
<dbReference type="AlphaFoldDB" id="A0A0F9Y0U0"/>
<keyword evidence="1" id="KW-0175">Coiled coil</keyword>
<evidence type="ECO:0008006" key="3">
    <source>
        <dbReference type="Google" id="ProtNLM"/>
    </source>
</evidence>
<dbReference type="InterPro" id="IPR023614">
    <property type="entry name" value="Porin_dom_sf"/>
</dbReference>
<name>A0A0F9Y0U0_9ZZZZ</name>
<organism evidence="2">
    <name type="scientific">marine sediment metagenome</name>
    <dbReference type="NCBI Taxonomy" id="412755"/>
    <lineage>
        <taxon>unclassified sequences</taxon>
        <taxon>metagenomes</taxon>
        <taxon>ecological metagenomes</taxon>
    </lineage>
</organism>
<comment type="caution">
    <text evidence="2">The sequence shown here is derived from an EMBL/GenBank/DDBJ whole genome shotgun (WGS) entry which is preliminary data.</text>
</comment>
<protein>
    <recommendedName>
        <fullName evidence="3">Porin domain-containing protein</fullName>
    </recommendedName>
</protein>
<dbReference type="Gene3D" id="2.40.160.10">
    <property type="entry name" value="Porin"/>
    <property type="match status" value="1"/>
</dbReference>
<reference evidence="2" key="1">
    <citation type="journal article" date="2015" name="Nature">
        <title>Complex archaea that bridge the gap between prokaryotes and eukaryotes.</title>
        <authorList>
            <person name="Spang A."/>
            <person name="Saw J.H."/>
            <person name="Jorgensen S.L."/>
            <person name="Zaremba-Niedzwiedzka K."/>
            <person name="Martijn J."/>
            <person name="Lind A.E."/>
            <person name="van Eijk R."/>
            <person name="Schleper C."/>
            <person name="Guy L."/>
            <person name="Ettema T.J."/>
        </authorList>
    </citation>
    <scope>NUCLEOTIDE SEQUENCE</scope>
</reference>
<evidence type="ECO:0000313" key="2">
    <source>
        <dbReference type="EMBL" id="KKO05427.1"/>
    </source>
</evidence>
<gene>
    <name evidence="2" type="ORF">LCGC14_0076980</name>
</gene>